<dbReference type="SUPFAM" id="SSF51905">
    <property type="entry name" value="FAD/NAD(P)-binding domain"/>
    <property type="match status" value="1"/>
</dbReference>
<protein>
    <submittedName>
        <fullName evidence="5">NAD(P)/FAD-dependent oxidoreductase</fullName>
    </submittedName>
</protein>
<evidence type="ECO:0000259" key="4">
    <source>
        <dbReference type="Pfam" id="PF07992"/>
    </source>
</evidence>
<evidence type="ECO:0000313" key="5">
    <source>
        <dbReference type="EMBL" id="MFC4242621.1"/>
    </source>
</evidence>
<dbReference type="EMBL" id="JBHSCN010000003">
    <property type="protein sequence ID" value="MFC4242621.1"/>
    <property type="molecule type" value="Genomic_DNA"/>
</dbReference>
<evidence type="ECO:0000313" key="6">
    <source>
        <dbReference type="Proteomes" id="UP001595900"/>
    </source>
</evidence>
<evidence type="ECO:0000256" key="2">
    <source>
        <dbReference type="ARBA" id="ARBA00023002"/>
    </source>
</evidence>
<keyword evidence="2" id="KW-0560">Oxidoreductase</keyword>
<evidence type="ECO:0000256" key="3">
    <source>
        <dbReference type="ARBA" id="ARBA00048132"/>
    </source>
</evidence>
<dbReference type="PRINTS" id="PR00368">
    <property type="entry name" value="FADPNR"/>
</dbReference>
<dbReference type="PRINTS" id="PR00469">
    <property type="entry name" value="PNDRDTASEII"/>
</dbReference>
<dbReference type="PANTHER" id="PTHR48105">
    <property type="entry name" value="THIOREDOXIN REDUCTASE 1-RELATED-RELATED"/>
    <property type="match status" value="1"/>
</dbReference>
<organism evidence="5 6">
    <name type="scientific">Gryllotalpicola reticulitermitis</name>
    <dbReference type="NCBI Taxonomy" id="1184153"/>
    <lineage>
        <taxon>Bacteria</taxon>
        <taxon>Bacillati</taxon>
        <taxon>Actinomycetota</taxon>
        <taxon>Actinomycetes</taxon>
        <taxon>Micrococcales</taxon>
        <taxon>Microbacteriaceae</taxon>
        <taxon>Gryllotalpicola</taxon>
    </lineage>
</organism>
<comment type="caution">
    <text evidence="5">The sequence shown here is derived from an EMBL/GenBank/DDBJ whole genome shotgun (WGS) entry which is preliminary data.</text>
</comment>
<keyword evidence="6" id="KW-1185">Reference proteome</keyword>
<reference evidence="6" key="1">
    <citation type="journal article" date="2019" name="Int. J. Syst. Evol. Microbiol.">
        <title>The Global Catalogue of Microorganisms (GCM) 10K type strain sequencing project: providing services to taxonomists for standard genome sequencing and annotation.</title>
        <authorList>
            <consortium name="The Broad Institute Genomics Platform"/>
            <consortium name="The Broad Institute Genome Sequencing Center for Infectious Disease"/>
            <person name="Wu L."/>
            <person name="Ma J."/>
        </authorList>
    </citation>
    <scope>NUCLEOTIDE SEQUENCE [LARGE SCALE GENOMIC DNA]</scope>
    <source>
        <strain evidence="6">CGMCC 1.10363</strain>
    </source>
</reference>
<dbReference type="InterPro" id="IPR050097">
    <property type="entry name" value="Ferredoxin-NADP_redctase_2"/>
</dbReference>
<comment type="catalytic activity">
    <reaction evidence="3">
        <text>[thioredoxin]-dithiol + NADP(+) = [thioredoxin]-disulfide + NADPH + H(+)</text>
        <dbReference type="Rhea" id="RHEA:20345"/>
        <dbReference type="Rhea" id="RHEA-COMP:10698"/>
        <dbReference type="Rhea" id="RHEA-COMP:10700"/>
        <dbReference type="ChEBI" id="CHEBI:15378"/>
        <dbReference type="ChEBI" id="CHEBI:29950"/>
        <dbReference type="ChEBI" id="CHEBI:50058"/>
        <dbReference type="ChEBI" id="CHEBI:57783"/>
        <dbReference type="ChEBI" id="CHEBI:58349"/>
        <dbReference type="EC" id="1.8.1.9"/>
    </reaction>
</comment>
<feature type="domain" description="FAD/NAD(P)-binding" evidence="4">
    <location>
        <begin position="15"/>
        <end position="296"/>
    </location>
</feature>
<accession>A0ABV8Q2G9</accession>
<proteinExistence type="predicted"/>
<dbReference type="InterPro" id="IPR023753">
    <property type="entry name" value="FAD/NAD-binding_dom"/>
</dbReference>
<keyword evidence="1" id="KW-0285">Flavoprotein</keyword>
<dbReference type="InterPro" id="IPR036188">
    <property type="entry name" value="FAD/NAD-bd_sf"/>
</dbReference>
<evidence type="ECO:0000256" key="1">
    <source>
        <dbReference type="ARBA" id="ARBA00022630"/>
    </source>
</evidence>
<sequence>MSDSRPDAADAGDPDVVIVGAGPAGLSAGLNLVRARHSVLLVDTNRPRHAPTLHSHGMLGLDGIPPLELRRLGREQFLAYPGAAHLTGRVASVSADLTVSITGVRGGPDRELRPRAVLVATGLSERLPQVQNLRAYYGTALHSCIECDGYEKAGLPLALIGQTSDLAARALEIAHWSPDLVVFTNGAPVVTAAEERMLADAGIRIERDDIDEIAGERAVMTGVRLSSGRIVTRSAGFVRPDWLPQVDFLVTTDASRDSTGRIVVDRGFRTDVRGLYAAGDVTAREPMQIAVAAGEGAVVARSIHLDLLGASVGGQLAGPPDFRDGSLIG</sequence>
<name>A0ABV8Q2G9_9MICO</name>
<dbReference type="RefSeq" id="WP_390227490.1">
    <property type="nucleotide sequence ID" value="NZ_JBHSCN010000003.1"/>
</dbReference>
<dbReference type="Pfam" id="PF07992">
    <property type="entry name" value="Pyr_redox_2"/>
    <property type="match status" value="1"/>
</dbReference>
<gene>
    <name evidence="5" type="ORF">ACFOYW_04480</name>
</gene>
<dbReference type="Proteomes" id="UP001595900">
    <property type="component" value="Unassembled WGS sequence"/>
</dbReference>
<dbReference type="Gene3D" id="3.50.50.60">
    <property type="entry name" value="FAD/NAD(P)-binding domain"/>
    <property type="match status" value="2"/>
</dbReference>